<keyword evidence="3" id="KW-1185">Reference proteome</keyword>
<evidence type="ECO:0000313" key="3">
    <source>
        <dbReference type="Proteomes" id="UP000301737"/>
    </source>
</evidence>
<name>A0A4C2E925_9SACH</name>
<proteinExistence type="predicted"/>
<dbReference type="Proteomes" id="UP000301737">
    <property type="component" value="Unassembled WGS sequence"/>
</dbReference>
<accession>A0A4C2E925</accession>
<dbReference type="AlphaFoldDB" id="A0A4C2E925"/>
<dbReference type="OrthoDB" id="4044171at2759"/>
<organism evidence="2 3">
    <name type="scientific">Zygosaccharomyces mellis</name>
    <dbReference type="NCBI Taxonomy" id="42258"/>
    <lineage>
        <taxon>Eukaryota</taxon>
        <taxon>Fungi</taxon>
        <taxon>Dikarya</taxon>
        <taxon>Ascomycota</taxon>
        <taxon>Saccharomycotina</taxon>
        <taxon>Saccharomycetes</taxon>
        <taxon>Saccharomycetales</taxon>
        <taxon>Saccharomycetaceae</taxon>
        <taxon>Zygosaccharomyces</taxon>
    </lineage>
</organism>
<dbReference type="Pfam" id="PF17234">
    <property type="entry name" value="MPM1"/>
    <property type="match status" value="1"/>
</dbReference>
<reference evidence="2 3" key="1">
    <citation type="submission" date="2019-01" db="EMBL/GenBank/DDBJ databases">
        <title>Draft Genome Sequencing of Zygosaccharomyces mellis Ca-7.</title>
        <authorList>
            <person name="Shiwa Y."/>
            <person name="Kanesaki Y."/>
            <person name="Ishige T."/>
            <person name="Mura K."/>
            <person name="Hori T."/>
            <person name="Tamura T."/>
        </authorList>
    </citation>
    <scope>NUCLEOTIDE SEQUENCE [LARGE SCALE GENOMIC DNA]</scope>
    <source>
        <strain evidence="2 3">Ca-7</strain>
    </source>
</reference>
<protein>
    <submittedName>
        <fullName evidence="2">Uncharacterized protein</fullName>
    </submittedName>
</protein>
<comment type="caution">
    <text evidence="2">The sequence shown here is derived from an EMBL/GenBank/DDBJ whole genome shotgun (WGS) entry which is preliminary data.</text>
</comment>
<evidence type="ECO:0000313" key="2">
    <source>
        <dbReference type="EMBL" id="GCF00696.1"/>
    </source>
</evidence>
<sequence length="320" mass="36496">MGICNDGDSDILDPVNEEILKEVAGDPFSDRLGSIKDSMSSIWRDSSSLWSSAVDDPSKLLRQISGTKGDDSDRDYWEDVLSDTMGSLLGVMGLPGGFGDPRRMRGFLDGPLTSEEIIRQGVTGFYNHRMPTDGQFSQCKELGGLSVWNARGWWRCLFPEKVVRERSEGEINLENVLTREKVEVDSKHKLGLFFPDFTGYLSWKAHMNRLIKEKREEAQRHRAILERESQDSGLSTPEDLMFEPSSTWLGKSDEKSVISKYQNVMYRTTPEGREQINEHKTYYDNGTVLLKTEKRLMPSDGSKPKVETSERWIPVKEDRN</sequence>
<dbReference type="EMBL" id="BIMX01000021">
    <property type="protein sequence ID" value="GCF00696.1"/>
    <property type="molecule type" value="Genomic_DNA"/>
</dbReference>
<gene>
    <name evidence="2" type="ORF">ZYGM_000832</name>
</gene>
<dbReference type="InterPro" id="IPR035187">
    <property type="entry name" value="Mpm1"/>
</dbReference>
<feature type="region of interest" description="Disordered" evidence="1">
    <location>
        <begin position="294"/>
        <end position="320"/>
    </location>
</feature>
<evidence type="ECO:0000256" key="1">
    <source>
        <dbReference type="SAM" id="MobiDB-lite"/>
    </source>
</evidence>